<comment type="caution">
    <text evidence="1">The sequence shown here is derived from an EMBL/GenBank/DDBJ whole genome shotgun (WGS) entry which is preliminary data.</text>
</comment>
<name>A0A328AXN0_9CAUL</name>
<gene>
    <name evidence="1" type="ORF">DJ018_06630</name>
</gene>
<dbReference type="AlphaFoldDB" id="A0A328AXN0"/>
<sequence length="414" mass="43975">MAVVSAAHLATAPTPRLCTEPEELYGSAAGETIGHLLQPWLARQSVTPFELLHRADLAMRLDGAGTDLQQALQKVAVPAALARGDSVHEIIRQLQRLTDRALSRLTRHAREAPTPELTAAEISGLAQDLHGSEDDSLRLGFVIARRLGSADGWSGKLTVLLDIAQAAPHGTPARDLLLGLLERPLREVLRQPAAWGELFGGELSLGAAVAVDLALADRTVFTALARVQPSLAASCPPLSPVLERLGEALQAGLFPKARQDLHRRMLAAFAGRGRLRPGSAFGEIEMLRLLGAALTAASGPLMPEEDVREALVARSSILLEPAFLGALIGPAPDAFNELGALALVLETVAGDANRRRAVRLLDDTVATRRLHRAVSETQGHARVASLRERIARASVGVGGAEALLARLDEFNASR</sequence>
<evidence type="ECO:0000313" key="1">
    <source>
        <dbReference type="EMBL" id="RAK57598.1"/>
    </source>
</evidence>
<accession>A0A328AXN0</accession>
<dbReference type="EMBL" id="QFYR01000001">
    <property type="protein sequence ID" value="RAK57598.1"/>
    <property type="molecule type" value="Genomic_DNA"/>
</dbReference>
<proteinExistence type="predicted"/>
<organism evidence="1 2">
    <name type="scientific">Phenylobacterium deserti</name>
    <dbReference type="NCBI Taxonomy" id="1914756"/>
    <lineage>
        <taxon>Bacteria</taxon>
        <taxon>Pseudomonadati</taxon>
        <taxon>Pseudomonadota</taxon>
        <taxon>Alphaproteobacteria</taxon>
        <taxon>Caulobacterales</taxon>
        <taxon>Caulobacteraceae</taxon>
        <taxon>Phenylobacterium</taxon>
    </lineage>
</organism>
<protein>
    <submittedName>
        <fullName evidence="1">Uncharacterized protein</fullName>
    </submittedName>
</protein>
<dbReference type="Proteomes" id="UP000249725">
    <property type="component" value="Unassembled WGS sequence"/>
</dbReference>
<reference evidence="2" key="1">
    <citation type="submission" date="2018-05" db="EMBL/GenBank/DDBJ databases">
        <authorList>
            <person name="Li X."/>
        </authorList>
    </citation>
    <scope>NUCLEOTIDE SEQUENCE [LARGE SCALE GENOMIC DNA]</scope>
    <source>
        <strain evidence="2">YIM 73061</strain>
    </source>
</reference>
<evidence type="ECO:0000313" key="2">
    <source>
        <dbReference type="Proteomes" id="UP000249725"/>
    </source>
</evidence>
<keyword evidence="2" id="KW-1185">Reference proteome</keyword>